<evidence type="ECO:0000256" key="13">
    <source>
        <dbReference type="SAM" id="MobiDB-lite"/>
    </source>
</evidence>
<organism evidence="16 17">
    <name type="scientific">Brevundimonas subvibrioides (strain ATCC 15264 / DSM 4735 / LMG 14903 / NBRC 16000 / CB 81)</name>
    <name type="common">Caulobacter subvibrioides</name>
    <dbReference type="NCBI Taxonomy" id="633149"/>
    <lineage>
        <taxon>Bacteria</taxon>
        <taxon>Pseudomonadati</taxon>
        <taxon>Pseudomonadota</taxon>
        <taxon>Alphaproteobacteria</taxon>
        <taxon>Caulobacterales</taxon>
        <taxon>Caulobacteraceae</taxon>
        <taxon>Brevundimonas</taxon>
    </lineage>
</organism>
<evidence type="ECO:0000256" key="11">
    <source>
        <dbReference type="PROSITE-ProRule" id="PRU01360"/>
    </source>
</evidence>
<gene>
    <name evidence="16" type="ordered locus">Bresu_1169</name>
</gene>
<dbReference type="GO" id="GO:0009279">
    <property type="term" value="C:cell outer membrane"/>
    <property type="evidence" value="ECO:0007669"/>
    <property type="project" value="UniProtKB-SubCell"/>
</dbReference>
<feature type="domain" description="TonB-dependent receptor-like beta-barrel" evidence="14">
    <location>
        <begin position="307"/>
        <end position="752"/>
    </location>
</feature>
<name>D9QEZ6_BRESC</name>
<evidence type="ECO:0000313" key="17">
    <source>
        <dbReference type="Proteomes" id="UP000002696"/>
    </source>
</evidence>
<evidence type="ECO:0000256" key="1">
    <source>
        <dbReference type="ARBA" id="ARBA00004571"/>
    </source>
</evidence>
<dbReference type="SUPFAM" id="SSF56935">
    <property type="entry name" value="Porins"/>
    <property type="match status" value="1"/>
</dbReference>
<dbReference type="Pfam" id="PF07715">
    <property type="entry name" value="Plug"/>
    <property type="match status" value="1"/>
</dbReference>
<dbReference type="AlphaFoldDB" id="D9QEZ6"/>
<dbReference type="eggNOG" id="COG4771">
    <property type="taxonomic scope" value="Bacteria"/>
</dbReference>
<dbReference type="EMBL" id="CP002102">
    <property type="protein sequence ID" value="ADL00481.1"/>
    <property type="molecule type" value="Genomic_DNA"/>
</dbReference>
<dbReference type="Pfam" id="PF00593">
    <property type="entry name" value="TonB_dep_Rec_b-barrel"/>
    <property type="match status" value="1"/>
</dbReference>
<evidence type="ECO:0000259" key="14">
    <source>
        <dbReference type="Pfam" id="PF00593"/>
    </source>
</evidence>
<keyword evidence="6" id="KW-0408">Iron</keyword>
<comment type="subcellular location">
    <subcellularLocation>
        <location evidence="1 11">Cell outer membrane</location>
        <topology evidence="1 11">Multi-pass membrane protein</topology>
    </subcellularLocation>
</comment>
<feature type="region of interest" description="Disordered" evidence="13">
    <location>
        <begin position="84"/>
        <end position="107"/>
    </location>
</feature>
<dbReference type="InterPro" id="IPR012910">
    <property type="entry name" value="Plug_dom"/>
</dbReference>
<evidence type="ECO:0000256" key="8">
    <source>
        <dbReference type="ARBA" id="ARBA00023077"/>
    </source>
</evidence>
<keyword evidence="16" id="KW-0675">Receptor</keyword>
<keyword evidence="9 11" id="KW-0472">Membrane</keyword>
<dbReference type="Gene3D" id="3.55.50.30">
    <property type="match status" value="1"/>
</dbReference>
<dbReference type="InParanoid" id="D9QEZ6"/>
<keyword evidence="10 11" id="KW-0998">Cell outer membrane</keyword>
<keyword evidence="2 11" id="KW-0813">Transport</keyword>
<keyword evidence="8 12" id="KW-0798">TonB box</keyword>
<feature type="compositionally biased region" description="Pro residues" evidence="13">
    <location>
        <begin position="86"/>
        <end position="105"/>
    </location>
</feature>
<dbReference type="STRING" id="633149.Bresu_1169"/>
<keyword evidence="7" id="KW-0406">Ion transport</keyword>
<feature type="domain" description="TonB-dependent receptor plug" evidence="15">
    <location>
        <begin position="130"/>
        <end position="235"/>
    </location>
</feature>
<evidence type="ECO:0000256" key="10">
    <source>
        <dbReference type="ARBA" id="ARBA00023237"/>
    </source>
</evidence>
<evidence type="ECO:0000256" key="12">
    <source>
        <dbReference type="RuleBase" id="RU003357"/>
    </source>
</evidence>
<dbReference type="OrthoDB" id="9760333at2"/>
<proteinExistence type="inferred from homology"/>
<keyword evidence="3 11" id="KW-1134">Transmembrane beta strand</keyword>
<sequence>MRPSPVHTFNIRSQRVGDALMQLALQSRRSLGGDIATCRSVSPGIQGRMTLEEALNRVLQGSGCRWTLTSSGAVIIRRVSAADVPGVPPRPPRPSPPPPTAPAPAPLETEVAVSDVVVTAERRIGRAQVSATSLSAVDEDRLRLAGVTDMIGLDALVPGMTVTNLGSGRNKILLRGMSDGTFTGLTHSTVGLYLDRVPLTYSAPDPDLKLIDVDRVEVLRGPQGTLYGTGPIGGIVRIVPRSPDASRFDLGLSLSRSWTRQGGENRDESLFANLPLFDGDLALRGVVYEERFGGYINDISLAMPRVNEGARRGGRLSLTRRLNDDWSATIGMVRQTIQTEDTHYIYRTLGGLTRANLVREPHRNTFEVLHAGVSGTGDWGQLDATVATVRHKFMSRYDASSALRTFGSGATLGALDDVQDTDLTTVDVTYASRPLGRWRWTGGAFYSSGTTRADSQVQALRTVETTIYREIRRDRSSEIAAYGQASYQLTPAWSLTGGARVSTFDHQVASVVGHRGTFRPFEGDDRATTVSPMISITWQPDDTLNLYGLVSQGRRTGGFNTAGPFGQRFDGLAGNPARRYSPDTLTNYELGAKSRFWDGRVQARATLFFADWGDIQSDQFLPSGLSYAVNVGDGRNAGLEVEVNWQATDHLRIHANGLFARPEVTSPSPGFNSRLNAGLPGVPESSANLSADYRRPIGLGLDLIGQATVAYVGESRLTFDAARRYRMGEYVTGRASIGVESRRWSATAYVENPFDTEANTFSYGDPFRLPEALASTPLRPITGGVTLTLRR</sequence>
<dbReference type="InterPro" id="IPR000531">
    <property type="entry name" value="Beta-barrel_TonB"/>
</dbReference>
<evidence type="ECO:0000256" key="9">
    <source>
        <dbReference type="ARBA" id="ARBA00023136"/>
    </source>
</evidence>
<comment type="similarity">
    <text evidence="11 12">Belongs to the TonB-dependent receptor family.</text>
</comment>
<dbReference type="RefSeq" id="WP_013268584.1">
    <property type="nucleotide sequence ID" value="NC_014375.1"/>
</dbReference>
<evidence type="ECO:0000256" key="6">
    <source>
        <dbReference type="ARBA" id="ARBA00023004"/>
    </source>
</evidence>
<dbReference type="Gene3D" id="2.40.170.20">
    <property type="entry name" value="TonB-dependent receptor, beta-barrel domain"/>
    <property type="match status" value="1"/>
</dbReference>
<evidence type="ECO:0000256" key="7">
    <source>
        <dbReference type="ARBA" id="ARBA00023065"/>
    </source>
</evidence>
<evidence type="ECO:0000256" key="5">
    <source>
        <dbReference type="ARBA" id="ARBA00022692"/>
    </source>
</evidence>
<evidence type="ECO:0000259" key="15">
    <source>
        <dbReference type="Pfam" id="PF07715"/>
    </source>
</evidence>
<dbReference type="PANTHER" id="PTHR32552">
    <property type="entry name" value="FERRICHROME IRON RECEPTOR-RELATED"/>
    <property type="match status" value="1"/>
</dbReference>
<evidence type="ECO:0000256" key="2">
    <source>
        <dbReference type="ARBA" id="ARBA00022448"/>
    </source>
</evidence>
<dbReference type="KEGG" id="bsb:Bresu_1169"/>
<keyword evidence="4" id="KW-0410">Iron transport</keyword>
<dbReference type="PROSITE" id="PS52016">
    <property type="entry name" value="TONB_DEPENDENT_REC_3"/>
    <property type="match status" value="1"/>
</dbReference>
<keyword evidence="5 11" id="KW-0812">Transmembrane</keyword>
<dbReference type="InterPro" id="IPR036942">
    <property type="entry name" value="Beta-barrel_TonB_sf"/>
</dbReference>
<accession>D9QEZ6</accession>
<evidence type="ECO:0000313" key="16">
    <source>
        <dbReference type="EMBL" id="ADL00481.1"/>
    </source>
</evidence>
<dbReference type="InterPro" id="IPR039426">
    <property type="entry name" value="TonB-dep_rcpt-like"/>
</dbReference>
<dbReference type="GO" id="GO:0006826">
    <property type="term" value="P:iron ion transport"/>
    <property type="evidence" value="ECO:0007669"/>
    <property type="project" value="UniProtKB-KW"/>
</dbReference>
<dbReference type="Proteomes" id="UP000002696">
    <property type="component" value="Chromosome"/>
</dbReference>
<dbReference type="HOGENOM" id="CLU_008287_15_1_5"/>
<reference evidence="17" key="1">
    <citation type="journal article" date="2011" name="J. Bacteriol.">
        <title>Genome sequences of eight morphologically diverse alphaproteobacteria.</title>
        <authorList>
            <consortium name="US DOE Joint Genome Institute"/>
            <person name="Brown P.J."/>
            <person name="Kysela D.T."/>
            <person name="Buechlein A."/>
            <person name="Hemmerich C."/>
            <person name="Brun Y.V."/>
        </authorList>
    </citation>
    <scope>NUCLEOTIDE SEQUENCE [LARGE SCALE GENOMIC DNA]</scope>
    <source>
        <strain evidence="17">ATCC 15264 / DSM 4735 / LMG 14903 / NBRC 16000 / CB 81</strain>
    </source>
</reference>
<evidence type="ECO:0000256" key="4">
    <source>
        <dbReference type="ARBA" id="ARBA00022496"/>
    </source>
</evidence>
<evidence type="ECO:0000256" key="3">
    <source>
        <dbReference type="ARBA" id="ARBA00022452"/>
    </source>
</evidence>
<keyword evidence="17" id="KW-1185">Reference proteome</keyword>
<dbReference type="PANTHER" id="PTHR32552:SF81">
    <property type="entry name" value="TONB-DEPENDENT OUTER MEMBRANE RECEPTOR"/>
    <property type="match status" value="1"/>
</dbReference>
<protein>
    <submittedName>
        <fullName evidence="16">TonB-dependent receptor plug</fullName>
    </submittedName>
</protein>